<keyword evidence="1" id="KW-0238">DNA-binding</keyword>
<dbReference type="GO" id="GO:0003677">
    <property type="term" value="F:DNA binding"/>
    <property type="evidence" value="ECO:0007669"/>
    <property type="project" value="UniProtKB-KW"/>
</dbReference>
<dbReference type="InterPro" id="IPR050807">
    <property type="entry name" value="TransReg_Diox_bact_type"/>
</dbReference>
<dbReference type="Gene3D" id="1.10.260.40">
    <property type="entry name" value="lambda repressor-like DNA-binding domains"/>
    <property type="match status" value="1"/>
</dbReference>
<proteinExistence type="predicted"/>
<accession>A0A1F5DQK3</accession>
<evidence type="ECO:0000313" key="3">
    <source>
        <dbReference type="EMBL" id="OGD57301.1"/>
    </source>
</evidence>
<comment type="caution">
    <text evidence="3">The sequence shown here is derived from an EMBL/GenBank/DDBJ whole genome shotgun (WGS) entry which is preliminary data.</text>
</comment>
<protein>
    <recommendedName>
        <fullName evidence="2">HTH cro/C1-type domain-containing protein</fullName>
    </recommendedName>
</protein>
<dbReference type="InterPro" id="IPR010982">
    <property type="entry name" value="Lambda_DNA-bd_dom_sf"/>
</dbReference>
<dbReference type="PROSITE" id="PS50943">
    <property type="entry name" value="HTH_CROC1"/>
    <property type="match status" value="1"/>
</dbReference>
<feature type="domain" description="HTH cro/C1-type" evidence="2">
    <location>
        <begin position="16"/>
        <end position="70"/>
    </location>
</feature>
<dbReference type="CDD" id="cd00093">
    <property type="entry name" value="HTH_XRE"/>
    <property type="match status" value="1"/>
</dbReference>
<dbReference type="SMART" id="SM00530">
    <property type="entry name" value="HTH_XRE"/>
    <property type="match status" value="1"/>
</dbReference>
<evidence type="ECO:0000259" key="2">
    <source>
        <dbReference type="PROSITE" id="PS50943"/>
    </source>
</evidence>
<gene>
    <name evidence="3" type="ORF">A2V71_00500</name>
</gene>
<dbReference type="InterPro" id="IPR001387">
    <property type="entry name" value="Cro/C1-type_HTH"/>
</dbReference>
<dbReference type="Proteomes" id="UP000178764">
    <property type="component" value="Unassembled WGS sequence"/>
</dbReference>
<dbReference type="SUPFAM" id="SSF47413">
    <property type="entry name" value="lambda repressor-like DNA-binding domains"/>
    <property type="match status" value="1"/>
</dbReference>
<reference evidence="3 4" key="1">
    <citation type="journal article" date="2016" name="Nat. Commun.">
        <title>Thousands of microbial genomes shed light on interconnected biogeochemical processes in an aquifer system.</title>
        <authorList>
            <person name="Anantharaman K."/>
            <person name="Brown C.T."/>
            <person name="Hug L.A."/>
            <person name="Sharon I."/>
            <person name="Castelle C.J."/>
            <person name="Probst A.J."/>
            <person name="Thomas B.C."/>
            <person name="Singh A."/>
            <person name="Wilkins M.J."/>
            <person name="Karaoz U."/>
            <person name="Brodie E.L."/>
            <person name="Williams K.H."/>
            <person name="Hubbard S.S."/>
            <person name="Banfield J.F."/>
        </authorList>
    </citation>
    <scope>NUCLEOTIDE SEQUENCE [LARGE SCALE GENOMIC DNA]</scope>
</reference>
<organism evidence="3 4">
    <name type="scientific">Candidatus Berkelbacteria bacterium RBG_13_40_8</name>
    <dbReference type="NCBI Taxonomy" id="1797467"/>
    <lineage>
        <taxon>Bacteria</taxon>
        <taxon>Candidatus Berkelbacteria</taxon>
    </lineage>
</organism>
<dbReference type="PANTHER" id="PTHR46797:SF1">
    <property type="entry name" value="METHYLPHOSPHONATE SYNTHASE"/>
    <property type="match status" value="1"/>
</dbReference>
<dbReference type="AlphaFoldDB" id="A0A1F5DQK3"/>
<dbReference type="GO" id="GO:0003700">
    <property type="term" value="F:DNA-binding transcription factor activity"/>
    <property type="evidence" value="ECO:0007669"/>
    <property type="project" value="TreeGrafter"/>
</dbReference>
<dbReference type="PANTHER" id="PTHR46797">
    <property type="entry name" value="HTH-TYPE TRANSCRIPTIONAL REGULATOR"/>
    <property type="match status" value="1"/>
</dbReference>
<dbReference type="Pfam" id="PF01381">
    <property type="entry name" value="HTH_3"/>
    <property type="match status" value="1"/>
</dbReference>
<name>A0A1F5DQK3_9BACT</name>
<dbReference type="GO" id="GO:0005829">
    <property type="term" value="C:cytosol"/>
    <property type="evidence" value="ECO:0007669"/>
    <property type="project" value="TreeGrafter"/>
</dbReference>
<dbReference type="EMBL" id="MEZT01000003">
    <property type="protein sequence ID" value="OGD57301.1"/>
    <property type="molecule type" value="Genomic_DNA"/>
</dbReference>
<sequence length="71" mass="8206">MDSKDEKLFKNLGNKLREAREKAGLTQLELAEKARINANYYAVVERGEKNISYEKLQRVLKVLNIKSLDIP</sequence>
<evidence type="ECO:0000313" key="4">
    <source>
        <dbReference type="Proteomes" id="UP000178764"/>
    </source>
</evidence>
<evidence type="ECO:0000256" key="1">
    <source>
        <dbReference type="ARBA" id="ARBA00023125"/>
    </source>
</evidence>